<name>A0AAV6NCF5_9ROSI</name>
<dbReference type="AlphaFoldDB" id="A0AAV6NCF5"/>
<proteinExistence type="predicted"/>
<organism evidence="1 2">
    <name type="scientific">Cucurbita argyrosperma subsp. sororia</name>
    <dbReference type="NCBI Taxonomy" id="37648"/>
    <lineage>
        <taxon>Eukaryota</taxon>
        <taxon>Viridiplantae</taxon>
        <taxon>Streptophyta</taxon>
        <taxon>Embryophyta</taxon>
        <taxon>Tracheophyta</taxon>
        <taxon>Spermatophyta</taxon>
        <taxon>Magnoliopsida</taxon>
        <taxon>eudicotyledons</taxon>
        <taxon>Gunneridae</taxon>
        <taxon>Pentapetalae</taxon>
        <taxon>rosids</taxon>
        <taxon>fabids</taxon>
        <taxon>Cucurbitales</taxon>
        <taxon>Cucurbitaceae</taxon>
        <taxon>Cucurbiteae</taxon>
        <taxon>Cucurbita</taxon>
    </lineage>
</organism>
<accession>A0AAV6NCF5</accession>
<comment type="caution">
    <text evidence="1">The sequence shown here is derived from an EMBL/GenBank/DDBJ whole genome shotgun (WGS) entry which is preliminary data.</text>
</comment>
<feature type="non-terminal residue" evidence="1">
    <location>
        <position position="1"/>
    </location>
</feature>
<evidence type="ECO:0000313" key="2">
    <source>
        <dbReference type="Proteomes" id="UP000685013"/>
    </source>
</evidence>
<keyword evidence="2" id="KW-1185">Reference proteome</keyword>
<protein>
    <submittedName>
        <fullName evidence="1">Uncharacterized protein</fullName>
    </submittedName>
</protein>
<reference evidence="1 2" key="1">
    <citation type="journal article" date="2021" name="Hortic Res">
        <title>The domestication of Cucurbita argyrosperma as revealed by the genome of its wild relative.</title>
        <authorList>
            <person name="Barrera-Redondo J."/>
            <person name="Sanchez-de la Vega G."/>
            <person name="Aguirre-Liguori J.A."/>
            <person name="Castellanos-Morales G."/>
            <person name="Gutierrez-Guerrero Y.T."/>
            <person name="Aguirre-Dugua X."/>
            <person name="Aguirre-Planter E."/>
            <person name="Tenaillon M.I."/>
            <person name="Lira-Saade R."/>
            <person name="Eguiarte L.E."/>
        </authorList>
    </citation>
    <scope>NUCLEOTIDE SEQUENCE [LARGE SCALE GENOMIC DNA]</scope>
    <source>
        <strain evidence="1">JBR-2021</strain>
    </source>
</reference>
<sequence>MSSSRFGNTIPILMCVALRKPSLVFRDVSLFIIDLIALAASAIRFSRSLSPEVSVSVADSDSVSFSLLDDFDLI</sequence>
<dbReference type="Proteomes" id="UP000685013">
    <property type="component" value="Chromosome 7"/>
</dbReference>
<gene>
    <name evidence="1" type="ORF">SDJN03_12121</name>
</gene>
<dbReference type="EMBL" id="JAGKQH010000007">
    <property type="protein sequence ID" value="KAG6595568.1"/>
    <property type="molecule type" value="Genomic_DNA"/>
</dbReference>
<evidence type="ECO:0000313" key="1">
    <source>
        <dbReference type="EMBL" id="KAG6595568.1"/>
    </source>
</evidence>